<accession>A0A2T6ZKE4</accession>
<sequence>MRSIHYSGIKDQELAEWYFNTSLLFVGSEHQYWEKNKSRRKKYGNCRPATGDVISTVMLNSQEEVTTFMLSKITVETTKHDDDDDKSRDNKNRDGQEEGVPKAV</sequence>
<reference evidence="3 4" key="1">
    <citation type="submission" date="2017-04" db="EMBL/GenBank/DDBJ databases">
        <title>Draft genome sequence of Tuber borchii Vittad., a whitish edible truffle.</title>
        <authorList>
            <consortium name="DOE Joint Genome Institute"/>
            <person name="Murat C."/>
            <person name="Kuo A."/>
            <person name="Barry K.W."/>
            <person name="Clum A."/>
            <person name="Dockter R.B."/>
            <person name="Fauchery L."/>
            <person name="Iotti M."/>
            <person name="Kohler A."/>
            <person name="Labutti K."/>
            <person name="Lindquist E.A."/>
            <person name="Lipzen A."/>
            <person name="Ohm R.A."/>
            <person name="Wang M."/>
            <person name="Grigoriev I.V."/>
            <person name="Zambonelli A."/>
            <person name="Martin F.M."/>
        </authorList>
    </citation>
    <scope>NUCLEOTIDE SEQUENCE [LARGE SCALE GENOMIC DNA]</scope>
    <source>
        <strain evidence="3 4">Tbo3840</strain>
    </source>
</reference>
<feature type="domain" description="Arb2-like" evidence="2">
    <location>
        <begin position="10"/>
        <end position="73"/>
    </location>
</feature>
<dbReference type="EMBL" id="NESQ01000208">
    <property type="protein sequence ID" value="PUU75955.1"/>
    <property type="molecule type" value="Genomic_DNA"/>
</dbReference>
<dbReference type="Pfam" id="PF09757">
    <property type="entry name" value="Arb2-like"/>
    <property type="match status" value="1"/>
</dbReference>
<dbReference type="OrthoDB" id="5378181at2759"/>
<feature type="compositionally biased region" description="Basic and acidic residues" evidence="1">
    <location>
        <begin position="77"/>
        <end position="104"/>
    </location>
</feature>
<dbReference type="Proteomes" id="UP000244722">
    <property type="component" value="Unassembled WGS sequence"/>
</dbReference>
<evidence type="ECO:0000313" key="4">
    <source>
        <dbReference type="Proteomes" id="UP000244722"/>
    </source>
</evidence>
<protein>
    <recommendedName>
        <fullName evidence="2">Arb2-like domain-containing protein</fullName>
    </recommendedName>
</protein>
<feature type="region of interest" description="Disordered" evidence="1">
    <location>
        <begin position="76"/>
        <end position="104"/>
    </location>
</feature>
<evidence type="ECO:0000256" key="1">
    <source>
        <dbReference type="SAM" id="MobiDB-lite"/>
    </source>
</evidence>
<dbReference type="InterPro" id="IPR019154">
    <property type="entry name" value="Arb2-like_domain"/>
</dbReference>
<dbReference type="STRING" id="42251.A0A2T6ZKE4"/>
<gene>
    <name evidence="3" type="ORF">B9Z19DRAFT_992447</name>
</gene>
<keyword evidence="4" id="KW-1185">Reference proteome</keyword>
<organism evidence="3 4">
    <name type="scientific">Tuber borchii</name>
    <name type="common">White truffle</name>
    <dbReference type="NCBI Taxonomy" id="42251"/>
    <lineage>
        <taxon>Eukaryota</taxon>
        <taxon>Fungi</taxon>
        <taxon>Dikarya</taxon>
        <taxon>Ascomycota</taxon>
        <taxon>Pezizomycotina</taxon>
        <taxon>Pezizomycetes</taxon>
        <taxon>Pezizales</taxon>
        <taxon>Tuberaceae</taxon>
        <taxon>Tuber</taxon>
    </lineage>
</organism>
<evidence type="ECO:0000313" key="3">
    <source>
        <dbReference type="EMBL" id="PUU75955.1"/>
    </source>
</evidence>
<name>A0A2T6ZKE4_TUBBO</name>
<comment type="caution">
    <text evidence="3">The sequence shown here is derived from an EMBL/GenBank/DDBJ whole genome shotgun (WGS) entry which is preliminary data.</text>
</comment>
<proteinExistence type="predicted"/>
<evidence type="ECO:0000259" key="2">
    <source>
        <dbReference type="Pfam" id="PF09757"/>
    </source>
</evidence>
<dbReference type="AlphaFoldDB" id="A0A2T6ZKE4"/>